<feature type="compositionally biased region" description="Polar residues" evidence="1">
    <location>
        <begin position="34"/>
        <end position="68"/>
    </location>
</feature>
<name>A0AB34KR57_9PEZI</name>
<feature type="compositionally biased region" description="Low complexity" evidence="1">
    <location>
        <begin position="119"/>
        <end position="135"/>
    </location>
</feature>
<organism evidence="2 3">
    <name type="scientific">Cladosporium halotolerans</name>
    <dbReference type="NCBI Taxonomy" id="1052096"/>
    <lineage>
        <taxon>Eukaryota</taxon>
        <taxon>Fungi</taxon>
        <taxon>Dikarya</taxon>
        <taxon>Ascomycota</taxon>
        <taxon>Pezizomycotina</taxon>
        <taxon>Dothideomycetes</taxon>
        <taxon>Dothideomycetidae</taxon>
        <taxon>Cladosporiales</taxon>
        <taxon>Cladosporiaceae</taxon>
        <taxon>Cladosporium</taxon>
    </lineage>
</organism>
<feature type="compositionally biased region" description="Pro residues" evidence="1">
    <location>
        <begin position="155"/>
        <end position="166"/>
    </location>
</feature>
<dbReference type="AlphaFoldDB" id="A0AB34KR57"/>
<dbReference type="RefSeq" id="XP_069229376.1">
    <property type="nucleotide sequence ID" value="XM_069374114.1"/>
</dbReference>
<reference evidence="2 3" key="1">
    <citation type="journal article" date="2020" name="Microbiol. Resour. Announc.">
        <title>Draft Genome Sequence of a Cladosporium Species Isolated from the Mesophotic Ascidian Didemnum maculosum.</title>
        <authorList>
            <person name="Gioti A."/>
            <person name="Siaperas R."/>
            <person name="Nikolaivits E."/>
            <person name="Le Goff G."/>
            <person name="Ouazzani J."/>
            <person name="Kotoulas G."/>
            <person name="Topakas E."/>
        </authorList>
    </citation>
    <scope>NUCLEOTIDE SEQUENCE [LARGE SCALE GENOMIC DNA]</scope>
    <source>
        <strain evidence="2 3">TM138-S3</strain>
    </source>
</reference>
<evidence type="ECO:0000313" key="3">
    <source>
        <dbReference type="Proteomes" id="UP000803884"/>
    </source>
</evidence>
<feature type="region of interest" description="Disordered" evidence="1">
    <location>
        <begin position="110"/>
        <end position="166"/>
    </location>
</feature>
<sequence length="212" mass="23301">MSVPTLRHRPSRPAYLDGLFSPKQSNPDYRPRTPSLTRSAYSSTESINATTPSFDYTNTNWQQSLNHTRPLTPACEEEAEVEANSSGDDSKSVLSLSISRSLKPRLRLRNFSLKRRSEPSLSRSNSSRPTSGDSSKSPTFSNFLPGKRHSNPTSKPLPPLPAQAVPPPVQTQELNCNRCYYFAARNCKGWTMGGSSNDACEACLQAGFFGAP</sequence>
<comment type="caution">
    <text evidence="2">The sequence shown here is derived from an EMBL/GenBank/DDBJ whole genome shotgun (WGS) entry which is preliminary data.</text>
</comment>
<accession>A0AB34KR57</accession>
<dbReference type="EMBL" id="JAAQHG020000015">
    <property type="protein sequence ID" value="KAL1586271.1"/>
    <property type="molecule type" value="Genomic_DNA"/>
</dbReference>
<dbReference type="Proteomes" id="UP000803884">
    <property type="component" value="Unassembled WGS sequence"/>
</dbReference>
<evidence type="ECO:0000313" key="2">
    <source>
        <dbReference type="EMBL" id="KAL1586271.1"/>
    </source>
</evidence>
<proteinExistence type="predicted"/>
<feature type="region of interest" description="Disordered" evidence="1">
    <location>
        <begin position="1"/>
        <end position="68"/>
    </location>
</feature>
<keyword evidence="3" id="KW-1185">Reference proteome</keyword>
<dbReference type="GeneID" id="96006952"/>
<protein>
    <submittedName>
        <fullName evidence="2">Uncharacterized protein</fullName>
    </submittedName>
</protein>
<evidence type="ECO:0000256" key="1">
    <source>
        <dbReference type="SAM" id="MobiDB-lite"/>
    </source>
</evidence>
<gene>
    <name evidence="2" type="ORF">WHR41_05509</name>
</gene>
<feature type="compositionally biased region" description="Basic residues" evidence="1">
    <location>
        <begin position="1"/>
        <end position="11"/>
    </location>
</feature>